<dbReference type="Proteomes" id="UP000277326">
    <property type="component" value="Unassembled WGS sequence"/>
</dbReference>
<reference evidence="2 3" key="1">
    <citation type="journal article" date="2015" name="Stand. Genomic Sci.">
        <title>Genomic Encyclopedia of Bacterial and Archaeal Type Strains, Phase III: the genomes of soil and plant-associated and newly described type strains.</title>
        <authorList>
            <person name="Whitman W.B."/>
            <person name="Woyke T."/>
            <person name="Klenk H.P."/>
            <person name="Zhou Y."/>
            <person name="Lilburn T.G."/>
            <person name="Beck B.J."/>
            <person name="De Vos P."/>
            <person name="Vandamme P."/>
            <person name="Eisen J.A."/>
            <person name="Garrity G."/>
            <person name="Hugenholtz P."/>
            <person name="Kyrpides N.C."/>
        </authorList>
    </citation>
    <scope>NUCLEOTIDE SEQUENCE [LARGE SCALE GENOMIC DNA]</scope>
    <source>
        <strain evidence="2 3">CGMCC 1.10124</strain>
    </source>
</reference>
<protein>
    <submittedName>
        <fullName evidence="2">Uncharacterized protein</fullName>
    </submittedName>
</protein>
<dbReference type="EMBL" id="REFS01000002">
    <property type="protein sequence ID" value="RMB23816.1"/>
    <property type="molecule type" value="Genomic_DNA"/>
</dbReference>
<dbReference type="GeneID" id="44638243"/>
<accession>A0A3M0DWM9</accession>
<evidence type="ECO:0000313" key="2">
    <source>
        <dbReference type="EMBL" id="RMB23816.1"/>
    </source>
</evidence>
<feature type="compositionally biased region" description="Acidic residues" evidence="1">
    <location>
        <begin position="7"/>
        <end position="19"/>
    </location>
</feature>
<dbReference type="RefSeq" id="WP_166033622.1">
    <property type="nucleotide sequence ID" value="NZ_CP034145.1"/>
</dbReference>
<comment type="caution">
    <text evidence="2">The sequence shown here is derived from an EMBL/GenBank/DDBJ whole genome shotgun (WGS) entry which is preliminary data.</text>
</comment>
<sequence>MQPFFGDEPDDPEPDEQNVCDDCGSRMEWTLGLDGVQRRECPNCDT</sequence>
<proteinExistence type="predicted"/>
<evidence type="ECO:0000313" key="3">
    <source>
        <dbReference type="Proteomes" id="UP000277326"/>
    </source>
</evidence>
<name>A0A3M0DWM9_9EURY</name>
<gene>
    <name evidence="2" type="ORF">ATH50_1046</name>
</gene>
<dbReference type="AlphaFoldDB" id="A0A3M0DWM9"/>
<organism evidence="2 3">
    <name type="scientific">Haloplanus aerogenes</name>
    <dbReference type="NCBI Taxonomy" id="660522"/>
    <lineage>
        <taxon>Archaea</taxon>
        <taxon>Methanobacteriati</taxon>
        <taxon>Methanobacteriota</taxon>
        <taxon>Stenosarchaea group</taxon>
        <taxon>Halobacteria</taxon>
        <taxon>Halobacteriales</taxon>
        <taxon>Haloferacaceae</taxon>
        <taxon>Haloplanus</taxon>
    </lineage>
</organism>
<evidence type="ECO:0000256" key="1">
    <source>
        <dbReference type="SAM" id="MobiDB-lite"/>
    </source>
</evidence>
<feature type="region of interest" description="Disordered" evidence="1">
    <location>
        <begin position="1"/>
        <end position="21"/>
    </location>
</feature>
<dbReference type="OrthoDB" id="275102at2157"/>